<organism evidence="2 3">
    <name type="scientific">Tanacetum coccineum</name>
    <dbReference type="NCBI Taxonomy" id="301880"/>
    <lineage>
        <taxon>Eukaryota</taxon>
        <taxon>Viridiplantae</taxon>
        <taxon>Streptophyta</taxon>
        <taxon>Embryophyta</taxon>
        <taxon>Tracheophyta</taxon>
        <taxon>Spermatophyta</taxon>
        <taxon>Magnoliopsida</taxon>
        <taxon>eudicotyledons</taxon>
        <taxon>Gunneridae</taxon>
        <taxon>Pentapetalae</taxon>
        <taxon>asterids</taxon>
        <taxon>campanulids</taxon>
        <taxon>Asterales</taxon>
        <taxon>Asteraceae</taxon>
        <taxon>Asteroideae</taxon>
        <taxon>Anthemideae</taxon>
        <taxon>Anthemidinae</taxon>
        <taxon>Tanacetum</taxon>
    </lineage>
</organism>
<sequence length="310" mass="34682">MTTPSNNSQMHNDIMAAGSKDRPPMLAAVPVVAKAIHMILNGIGDDIYSTVDACATAREMWLAIERLQQGESINKQDVKRVVLGIWNASPLALVAADQHYPDYHNQAPKLYKTNAPSSRQTTSTRSYATSKNKGKEMVKTITTSSESASEEDSNKEQTQRDEHIQKSLAHIAKHLKNIYKPTNNNLRTLSNTKNKNVDTSLRTRNDGNTGQSAKPKRAKDYVCDKEKMMEVLTANSGPTYDAEPFEKVQSNDHYNVFATKRQHFEQLESINDTYVVEMVDSNVTPDSLDKCDNEGKVDQNTEELEDECVL</sequence>
<evidence type="ECO:0000313" key="3">
    <source>
        <dbReference type="Proteomes" id="UP001151760"/>
    </source>
</evidence>
<feature type="compositionally biased region" description="Polar residues" evidence="1">
    <location>
        <begin position="182"/>
        <end position="212"/>
    </location>
</feature>
<feature type="compositionally biased region" description="Acidic residues" evidence="1">
    <location>
        <begin position="300"/>
        <end position="310"/>
    </location>
</feature>
<feature type="compositionally biased region" description="Polar residues" evidence="1">
    <location>
        <begin position="114"/>
        <end position="131"/>
    </location>
</feature>
<feature type="region of interest" description="Disordered" evidence="1">
    <location>
        <begin position="286"/>
        <end position="310"/>
    </location>
</feature>
<comment type="caution">
    <text evidence="2">The sequence shown here is derived from an EMBL/GenBank/DDBJ whole genome shotgun (WGS) entry which is preliminary data.</text>
</comment>
<reference evidence="2" key="2">
    <citation type="submission" date="2022-01" db="EMBL/GenBank/DDBJ databases">
        <authorList>
            <person name="Yamashiro T."/>
            <person name="Shiraishi A."/>
            <person name="Satake H."/>
            <person name="Nakayama K."/>
        </authorList>
    </citation>
    <scope>NUCLEOTIDE SEQUENCE</scope>
</reference>
<reference evidence="2" key="1">
    <citation type="journal article" date="2022" name="Int. J. Mol. Sci.">
        <title>Draft Genome of Tanacetum Coccineum: Genomic Comparison of Closely Related Tanacetum-Family Plants.</title>
        <authorList>
            <person name="Yamashiro T."/>
            <person name="Shiraishi A."/>
            <person name="Nakayama K."/>
            <person name="Satake H."/>
        </authorList>
    </citation>
    <scope>NUCLEOTIDE SEQUENCE</scope>
</reference>
<proteinExistence type="predicted"/>
<protein>
    <submittedName>
        <fullName evidence="2">Uncharacterized protein</fullName>
    </submittedName>
</protein>
<dbReference type="EMBL" id="BQNB010012267">
    <property type="protein sequence ID" value="GJT01394.1"/>
    <property type="molecule type" value="Genomic_DNA"/>
</dbReference>
<feature type="region of interest" description="Disordered" evidence="1">
    <location>
        <begin position="182"/>
        <end position="218"/>
    </location>
</feature>
<feature type="compositionally biased region" description="Basic and acidic residues" evidence="1">
    <location>
        <begin position="152"/>
        <end position="163"/>
    </location>
</feature>
<gene>
    <name evidence="2" type="ORF">Tco_0822563</name>
</gene>
<evidence type="ECO:0000256" key="1">
    <source>
        <dbReference type="SAM" id="MobiDB-lite"/>
    </source>
</evidence>
<name>A0ABQ5AJY9_9ASTR</name>
<evidence type="ECO:0000313" key="2">
    <source>
        <dbReference type="EMBL" id="GJT01394.1"/>
    </source>
</evidence>
<keyword evidence="3" id="KW-1185">Reference proteome</keyword>
<feature type="compositionally biased region" description="Basic and acidic residues" evidence="1">
    <location>
        <begin position="287"/>
        <end position="299"/>
    </location>
</feature>
<dbReference type="Proteomes" id="UP001151760">
    <property type="component" value="Unassembled WGS sequence"/>
</dbReference>
<accession>A0ABQ5AJY9</accession>
<feature type="region of interest" description="Disordered" evidence="1">
    <location>
        <begin position="109"/>
        <end position="163"/>
    </location>
</feature>